<organism evidence="4 5">
    <name type="scientific">Phytophthora kernoviae</name>
    <dbReference type="NCBI Taxonomy" id="325452"/>
    <lineage>
        <taxon>Eukaryota</taxon>
        <taxon>Sar</taxon>
        <taxon>Stramenopiles</taxon>
        <taxon>Oomycota</taxon>
        <taxon>Peronosporomycetes</taxon>
        <taxon>Peronosporales</taxon>
        <taxon>Peronosporaceae</taxon>
        <taxon>Phytophthora</taxon>
    </lineage>
</organism>
<keyword evidence="1" id="KW-0175">Coiled coil</keyword>
<evidence type="ECO:0000313" key="5">
    <source>
        <dbReference type="Proteomes" id="UP000285624"/>
    </source>
</evidence>
<evidence type="ECO:0000313" key="6">
    <source>
        <dbReference type="Proteomes" id="UP000285883"/>
    </source>
</evidence>
<sequence>MESERMRALEAAFERERQQRDLLEKKYARLKRRYIRLERSHARLVMESHGTPPIYQEASNQRQVRIHPRSHQSTLFINLCTAEQSAVGGGCF</sequence>
<protein>
    <submittedName>
        <fullName evidence="4">Uncharacterized protein</fullName>
    </submittedName>
</protein>
<evidence type="ECO:0000256" key="1">
    <source>
        <dbReference type="SAM" id="Coils"/>
    </source>
</evidence>
<dbReference type="AlphaFoldDB" id="A0A3R7JS70"/>
<name>A0A3R7JS70_9STRA</name>
<keyword evidence="5" id="KW-1185">Reference proteome</keyword>
<dbReference type="EMBL" id="MBDN02000219">
    <property type="protein sequence ID" value="RLN77910.1"/>
    <property type="molecule type" value="Genomic_DNA"/>
</dbReference>
<accession>A0A3R7JS70</accession>
<gene>
    <name evidence="3" type="ORF">BBI17_006421</name>
    <name evidence="4" type="ORF">BBO99_00006388</name>
    <name evidence="2" type="ORF">JM18_007596</name>
</gene>
<dbReference type="EMBL" id="JPWU03000349">
    <property type="protein sequence ID" value="KAG2519300.1"/>
    <property type="molecule type" value="Genomic_DNA"/>
</dbReference>
<reference evidence="2" key="1">
    <citation type="journal article" date="2015" name="Genom Data">
        <title>Genome sequences of six Phytophthora species associated with forests in New Zealand.</title>
        <authorList>
            <person name="Studholme D.J."/>
            <person name="McDougal R.L."/>
            <person name="Sambles C."/>
            <person name="Hansen E."/>
            <person name="Hardy G."/>
            <person name="Grant M."/>
            <person name="Ganley R.J."/>
            <person name="Williams N.M."/>
        </authorList>
    </citation>
    <scope>NUCLEOTIDE SEQUENCE</scope>
    <source>
        <strain evidence="2">NZFS 3630</strain>
    </source>
</reference>
<evidence type="ECO:0000313" key="2">
    <source>
        <dbReference type="EMBL" id="KAG2519300.1"/>
    </source>
</evidence>
<evidence type="ECO:0000313" key="3">
    <source>
        <dbReference type="EMBL" id="RLN26548.1"/>
    </source>
</evidence>
<dbReference type="STRING" id="325452.A0A3R7JS70"/>
<evidence type="ECO:0000313" key="4">
    <source>
        <dbReference type="EMBL" id="RLN77910.1"/>
    </source>
</evidence>
<dbReference type="Proteomes" id="UP000792063">
    <property type="component" value="Unassembled WGS sequence"/>
</dbReference>
<dbReference type="Proteomes" id="UP000285883">
    <property type="component" value="Unassembled WGS sequence"/>
</dbReference>
<feature type="coiled-coil region" evidence="1">
    <location>
        <begin position="6"/>
        <end position="47"/>
    </location>
</feature>
<dbReference type="Proteomes" id="UP000285624">
    <property type="component" value="Unassembled WGS sequence"/>
</dbReference>
<dbReference type="EMBL" id="MAYM02001121">
    <property type="protein sequence ID" value="RLN26548.1"/>
    <property type="molecule type" value="Genomic_DNA"/>
</dbReference>
<proteinExistence type="predicted"/>
<reference evidence="5 6" key="2">
    <citation type="submission" date="2018-07" db="EMBL/GenBank/DDBJ databases">
        <title>Genome sequencing of oomycete isolates from Chile give support for New Zealand origin for Phytophthora kernoviae and make available the first Nothophytophthora sp. genome.</title>
        <authorList>
            <person name="Studholme D.J."/>
            <person name="Sanfuentes E."/>
            <person name="Panda P."/>
            <person name="Hill R."/>
            <person name="Sambles C."/>
            <person name="Grant M."/>
            <person name="Williams N.M."/>
            <person name="Mcdougal R.L."/>
        </authorList>
    </citation>
    <scope>NUCLEOTIDE SEQUENCE [LARGE SCALE GENOMIC DNA]</scope>
    <source>
        <strain evidence="3">Chile2</strain>
        <strain evidence="4">Chile4</strain>
    </source>
</reference>
<reference evidence="2" key="3">
    <citation type="submission" date="2020-06" db="EMBL/GenBank/DDBJ databases">
        <authorList>
            <person name="Studholme D.J."/>
        </authorList>
    </citation>
    <scope>NUCLEOTIDE SEQUENCE</scope>
    <source>
        <strain evidence="2">NZFS 3630</strain>
    </source>
</reference>
<comment type="caution">
    <text evidence="4">The sequence shown here is derived from an EMBL/GenBank/DDBJ whole genome shotgun (WGS) entry which is preliminary data.</text>
</comment>